<feature type="compositionally biased region" description="Polar residues" evidence="1">
    <location>
        <begin position="347"/>
        <end position="383"/>
    </location>
</feature>
<feature type="compositionally biased region" description="Polar residues" evidence="1">
    <location>
        <begin position="993"/>
        <end position="1004"/>
    </location>
</feature>
<feature type="compositionally biased region" description="Low complexity" evidence="1">
    <location>
        <begin position="1274"/>
        <end position="1292"/>
    </location>
</feature>
<feature type="compositionally biased region" description="Polar residues" evidence="1">
    <location>
        <begin position="700"/>
        <end position="719"/>
    </location>
</feature>
<feature type="transmembrane region" description="Helical" evidence="2">
    <location>
        <begin position="1475"/>
        <end position="1496"/>
    </location>
</feature>
<feature type="region of interest" description="Disordered" evidence="1">
    <location>
        <begin position="219"/>
        <end position="409"/>
    </location>
</feature>
<feature type="compositionally biased region" description="Low complexity" evidence="1">
    <location>
        <begin position="969"/>
        <end position="984"/>
    </location>
</feature>
<feature type="compositionally biased region" description="Low complexity" evidence="1">
    <location>
        <begin position="1129"/>
        <end position="1145"/>
    </location>
</feature>
<keyword evidence="2" id="KW-1133">Transmembrane helix</keyword>
<reference evidence="5" key="1">
    <citation type="submission" date="2025-08" db="UniProtKB">
        <authorList>
            <consortium name="RefSeq"/>
        </authorList>
    </citation>
    <scope>IDENTIFICATION</scope>
</reference>
<evidence type="ECO:0000313" key="4">
    <source>
        <dbReference type="Proteomes" id="UP000694888"/>
    </source>
</evidence>
<dbReference type="InterPro" id="IPR013098">
    <property type="entry name" value="Ig_I-set"/>
</dbReference>
<feature type="compositionally biased region" description="Low complexity" evidence="1">
    <location>
        <begin position="1069"/>
        <end position="1093"/>
    </location>
</feature>
<dbReference type="InterPro" id="IPR003598">
    <property type="entry name" value="Ig_sub2"/>
</dbReference>
<organism evidence="4 5">
    <name type="scientific">Aplysia californica</name>
    <name type="common">California sea hare</name>
    <dbReference type="NCBI Taxonomy" id="6500"/>
    <lineage>
        <taxon>Eukaryota</taxon>
        <taxon>Metazoa</taxon>
        <taxon>Spiralia</taxon>
        <taxon>Lophotrochozoa</taxon>
        <taxon>Mollusca</taxon>
        <taxon>Gastropoda</taxon>
        <taxon>Heterobranchia</taxon>
        <taxon>Euthyneura</taxon>
        <taxon>Tectipleura</taxon>
        <taxon>Aplysiida</taxon>
        <taxon>Aplysioidea</taxon>
        <taxon>Aplysiidae</taxon>
        <taxon>Aplysia</taxon>
    </lineage>
</organism>
<dbReference type="Proteomes" id="UP000694888">
    <property type="component" value="Unplaced"/>
</dbReference>
<keyword evidence="2" id="KW-0472">Membrane</keyword>
<evidence type="ECO:0000256" key="2">
    <source>
        <dbReference type="SAM" id="Phobius"/>
    </source>
</evidence>
<feature type="compositionally biased region" description="Low complexity" evidence="1">
    <location>
        <begin position="930"/>
        <end position="959"/>
    </location>
</feature>
<feature type="compositionally biased region" description="Basic and acidic residues" evidence="1">
    <location>
        <begin position="549"/>
        <end position="563"/>
    </location>
</feature>
<dbReference type="PROSITE" id="PS50835">
    <property type="entry name" value="IG_LIKE"/>
    <property type="match status" value="1"/>
</dbReference>
<feature type="compositionally biased region" description="Low complexity" evidence="1">
    <location>
        <begin position="760"/>
        <end position="773"/>
    </location>
</feature>
<proteinExistence type="predicted"/>
<feature type="compositionally biased region" description="Polar residues" evidence="1">
    <location>
        <begin position="483"/>
        <end position="505"/>
    </location>
</feature>
<dbReference type="RefSeq" id="XP_012938683.1">
    <property type="nucleotide sequence ID" value="XM_013083229.2"/>
</dbReference>
<feature type="compositionally biased region" description="Basic residues" evidence="1">
    <location>
        <begin position="1426"/>
        <end position="1440"/>
    </location>
</feature>
<feature type="compositionally biased region" description="Basic and acidic residues" evidence="1">
    <location>
        <begin position="300"/>
        <end position="314"/>
    </location>
</feature>
<protein>
    <submittedName>
        <fullName evidence="5">Mucin-17</fullName>
    </submittedName>
</protein>
<dbReference type="GeneID" id="101853092"/>
<dbReference type="Gene3D" id="2.60.40.10">
    <property type="entry name" value="Immunoglobulins"/>
    <property type="match status" value="1"/>
</dbReference>
<evidence type="ECO:0000259" key="3">
    <source>
        <dbReference type="PROSITE" id="PS50835"/>
    </source>
</evidence>
<dbReference type="SMART" id="SM00409">
    <property type="entry name" value="IG"/>
    <property type="match status" value="1"/>
</dbReference>
<evidence type="ECO:0000313" key="5">
    <source>
        <dbReference type="RefSeq" id="XP_012938683.1"/>
    </source>
</evidence>
<feature type="region of interest" description="Disordered" evidence="1">
    <location>
        <begin position="576"/>
        <end position="885"/>
    </location>
</feature>
<feature type="region of interest" description="Disordered" evidence="1">
    <location>
        <begin position="443"/>
        <end position="563"/>
    </location>
</feature>
<feature type="compositionally biased region" description="Low complexity" evidence="1">
    <location>
        <begin position="1384"/>
        <end position="1393"/>
    </location>
</feature>
<feature type="region of interest" description="Disordered" evidence="1">
    <location>
        <begin position="899"/>
        <end position="1004"/>
    </location>
</feature>
<accession>A0ABM1A136</accession>
<feature type="compositionally biased region" description="Polar residues" evidence="1">
    <location>
        <begin position="873"/>
        <end position="885"/>
    </location>
</feature>
<feature type="region of interest" description="Disordered" evidence="1">
    <location>
        <begin position="1372"/>
        <end position="1466"/>
    </location>
</feature>
<dbReference type="PANTHER" id="PTHR47633">
    <property type="entry name" value="IMMUNOGLOBULIN"/>
    <property type="match status" value="1"/>
</dbReference>
<feature type="compositionally biased region" description="Low complexity" evidence="1">
    <location>
        <begin position="811"/>
        <end position="824"/>
    </location>
</feature>
<evidence type="ECO:0000256" key="1">
    <source>
        <dbReference type="SAM" id="MobiDB-lite"/>
    </source>
</evidence>
<dbReference type="SUPFAM" id="SSF48726">
    <property type="entry name" value="Immunoglobulin"/>
    <property type="match status" value="1"/>
</dbReference>
<dbReference type="InterPro" id="IPR003599">
    <property type="entry name" value="Ig_sub"/>
</dbReference>
<feature type="compositionally biased region" description="Polar residues" evidence="1">
    <location>
        <begin position="1193"/>
        <end position="1273"/>
    </location>
</feature>
<feature type="compositionally biased region" description="Low complexity" evidence="1">
    <location>
        <begin position="620"/>
        <end position="647"/>
    </location>
</feature>
<feature type="compositionally biased region" description="Low complexity" evidence="1">
    <location>
        <begin position="899"/>
        <end position="919"/>
    </location>
</feature>
<feature type="region of interest" description="Disordered" evidence="1">
    <location>
        <begin position="1024"/>
        <end position="1330"/>
    </location>
</feature>
<dbReference type="SMART" id="SM00408">
    <property type="entry name" value="IGc2"/>
    <property type="match status" value="1"/>
</dbReference>
<sequence length="1524" mass="161043">MTAMEEDVDDRFAGIDIDSLLNRRSQERKPFSYGRKKALYESPEFIQRLSGEETVLEGQSLVLECKVQGFPAPSLRWFKDDEELLDHPRIHAEGDGKGGYSLYIDNVNKGDEAAYRCRAENMEGACSCCFFLSVKAKKSNKRKKDSKSAPNKRTVSFPPMFATIVEKVEEEEKQGKELETLPPSPMTDFYYALTLKGRQTWPTFVGDWAFANGAQDLNHTRRRNSTGSMDSEGLDYTSEEESSDDDDENEEGEEEEEEQGPPSKRPLFYLDHSLEAEDLDGPTPPAADLAVCNKNSLDLNRPRAENSSDVENKQGRTNNSGTESMTGNPQAAKGLKRQSHAILDENLNPQTTTLGTEENKNIPSSTSVKENKSLTTEAVNNVETGEDEQEAEIPPKEEGAQRKGRGSDIQRGKMTVKCVNVITPCAKGEATPPIVVEMWEDDKEAANANDVNKSGGVPPALSVAEPNREDREPTPFFRDSGMRSPTLNISPGQQKQTIPQFTLSADVTGDRNEREPTPFFKGTSTAASENVKPPSLNVPGATSSGDGSSEFHREPTPIPMFDKKVTSVGQGHTLQLPGADFLSVRGPRESTPFFTEEEKEQKNQQNEAGLLPVNPRRFFPLSLSPSPCSSPGSSASPSPLNSPTSSPFLALPSSPEVGSEDRPPTPFFASEDGHHPHYHHHLTPRGQSLSPERQLPIESLKTTMNQVQATIQREQSPVSYRSLDSKRIEMSSKITLSSESAAPQMKNRPVSASSEQAHITASAETSSSLLAESAEAKPAINETPQVSHSSPPASHKTIQSAITDKAVGLDNKTNTSKSNQNTKQGGTKRVALSALQVASAGTNHGGPPSPTRSSSPQVTYQSTVKDTAGPKPGQSNRNASASPTFHVTIGVKSDLLMQASASASQTSSSSVNGTSKSPSMPVGATKPTTVSASVVSSSEQTKNNNNNNNTSSTTGTTKTVEMSKRITTKRTTTTKSALSSSETKVVQKPSAPPNSAQGISPTQSATVTKTTVIPVAVATTPISAKSQDARTSGIPAPHAKSGTQPESTSQHVVVTKPSTLAKPAANNKSSATTLSSPSSSPSSSSTTTTTTTTNMKGVTKAARTAQNGGAASTAEMAAHRVNATKENTKTLVTTTARTSVAPTTSQPAGTTTARNSPADANRATPTASKIAIPTSKPQGGTGTKIPTPAGGNNPASTEASPAHQTTTTSSATDVRQNTKPSSGMLAQTKSSSSQMAGKSPSTQVASASLDATNAKNSKTSGISSVSQSASTPKTSVPQSSPTGPSSSTDPKSVLAKSSAITEDANSKRESNPNMVKPRSVCGSPDPSAIPATLTKVPVISAPIQLTSAIAQSVTSVPAIPQALSRPPVSTALEHVTTGNGNGKAGSKSGSGTAVLPRFSSLLKSKNAGPDDKTKSKNSDTAPQKGGKVKKVKVHSTKSKTKLSSEPSSGDSAVSGRTRRRKSSGASRNLVKCSPFGRYTTEGLILILFATAFCLHLQMGVEKFVCYILASYYTFCVLRVLGLLD</sequence>
<dbReference type="InterPro" id="IPR036179">
    <property type="entry name" value="Ig-like_dom_sf"/>
</dbReference>
<feature type="compositionally biased region" description="Polar residues" evidence="1">
    <location>
        <begin position="732"/>
        <end position="741"/>
    </location>
</feature>
<name>A0ABM1A136_APLCA</name>
<keyword evidence="4" id="KW-1185">Reference proteome</keyword>
<feature type="compositionally biased region" description="Polar residues" evidence="1">
    <location>
        <begin position="1146"/>
        <end position="1155"/>
    </location>
</feature>
<gene>
    <name evidence="5" type="primary">LOC101853092</name>
</gene>
<dbReference type="InterPro" id="IPR013783">
    <property type="entry name" value="Ig-like_fold"/>
</dbReference>
<feature type="compositionally biased region" description="Polar residues" evidence="1">
    <location>
        <begin position="782"/>
        <end position="802"/>
    </location>
</feature>
<feature type="compositionally biased region" description="Basic and acidic residues" evidence="1">
    <location>
        <begin position="1408"/>
        <end position="1417"/>
    </location>
</feature>
<feature type="compositionally biased region" description="Polar residues" evidence="1">
    <location>
        <begin position="750"/>
        <end position="759"/>
    </location>
</feature>
<feature type="compositionally biased region" description="Acidic residues" evidence="1">
    <location>
        <begin position="237"/>
        <end position="259"/>
    </location>
</feature>
<feature type="compositionally biased region" description="Polar residues" evidence="1">
    <location>
        <begin position="1041"/>
        <end position="1058"/>
    </location>
</feature>
<keyword evidence="2" id="KW-0812">Transmembrane</keyword>
<dbReference type="InterPro" id="IPR007110">
    <property type="entry name" value="Ig-like_dom"/>
</dbReference>
<feature type="compositionally biased region" description="Polar residues" evidence="1">
    <location>
        <begin position="315"/>
        <end position="329"/>
    </location>
</feature>
<feature type="domain" description="Ig-like" evidence="3">
    <location>
        <begin position="43"/>
        <end position="121"/>
    </location>
</feature>
<dbReference type="Pfam" id="PF07679">
    <property type="entry name" value="I-set"/>
    <property type="match status" value="1"/>
</dbReference>
<feature type="transmembrane region" description="Helical" evidence="2">
    <location>
        <begin position="1503"/>
        <end position="1523"/>
    </location>
</feature>
<feature type="compositionally biased region" description="Basic and acidic residues" evidence="1">
    <location>
        <begin position="393"/>
        <end position="409"/>
    </location>
</feature>